<feature type="compositionally biased region" description="Basic and acidic residues" evidence="2">
    <location>
        <begin position="94"/>
        <end position="116"/>
    </location>
</feature>
<dbReference type="InterPro" id="IPR000305">
    <property type="entry name" value="GIY-YIG_endonuc"/>
</dbReference>
<dbReference type="RefSeq" id="WP_149326028.1">
    <property type="nucleotide sequence ID" value="NZ_CP043504.1"/>
</dbReference>
<organism evidence="4 5">
    <name type="scientific">Protaetiibacter larvae</name>
    <dbReference type="NCBI Taxonomy" id="2592654"/>
    <lineage>
        <taxon>Bacteria</taxon>
        <taxon>Bacillati</taxon>
        <taxon>Actinomycetota</taxon>
        <taxon>Actinomycetes</taxon>
        <taxon>Micrococcales</taxon>
        <taxon>Microbacteriaceae</taxon>
        <taxon>Protaetiibacter</taxon>
    </lineage>
</organism>
<gene>
    <name evidence="4" type="ORF">FLP23_11730</name>
</gene>
<evidence type="ECO:0000259" key="3">
    <source>
        <dbReference type="PROSITE" id="PS50164"/>
    </source>
</evidence>
<reference evidence="4 5" key="1">
    <citation type="submission" date="2019-09" db="EMBL/GenBank/DDBJ databases">
        <title>Genome sequencing of strain KACC 19322.</title>
        <authorList>
            <person name="Heo J."/>
            <person name="Kim S.-J."/>
            <person name="Kim J.-S."/>
            <person name="Hong S.-B."/>
            <person name="Kwon S.-W."/>
        </authorList>
    </citation>
    <scope>NUCLEOTIDE SEQUENCE [LARGE SCALE GENOMIC DNA]</scope>
    <source>
        <strain evidence="4 5">KACC 19322</strain>
    </source>
</reference>
<dbReference type="InterPro" id="IPR035901">
    <property type="entry name" value="GIY-YIG_endonuc_sf"/>
</dbReference>
<dbReference type="OrthoDB" id="9797095at2"/>
<comment type="similarity">
    <text evidence="1">Belongs to the UPF0213 family.</text>
</comment>
<dbReference type="PANTHER" id="PTHR34477:SF1">
    <property type="entry name" value="UPF0213 PROTEIN YHBQ"/>
    <property type="match status" value="1"/>
</dbReference>
<dbReference type="InterPro" id="IPR050190">
    <property type="entry name" value="UPF0213_domain"/>
</dbReference>
<proteinExistence type="inferred from homology"/>
<dbReference type="Proteomes" id="UP000322159">
    <property type="component" value="Chromosome"/>
</dbReference>
<dbReference type="AlphaFoldDB" id="A0A5C1Y957"/>
<evidence type="ECO:0000313" key="4">
    <source>
        <dbReference type="EMBL" id="QEO10613.1"/>
    </source>
</evidence>
<accession>A0A5C1Y957</accession>
<feature type="region of interest" description="Disordered" evidence="2">
    <location>
        <begin position="88"/>
        <end position="116"/>
    </location>
</feature>
<dbReference type="PANTHER" id="PTHR34477">
    <property type="entry name" value="UPF0213 PROTEIN YHBQ"/>
    <property type="match status" value="1"/>
</dbReference>
<dbReference type="SUPFAM" id="SSF82771">
    <property type="entry name" value="GIY-YIG endonuclease"/>
    <property type="match status" value="1"/>
</dbReference>
<evidence type="ECO:0000256" key="1">
    <source>
        <dbReference type="ARBA" id="ARBA00007435"/>
    </source>
</evidence>
<dbReference type="Gene3D" id="3.40.1440.10">
    <property type="entry name" value="GIY-YIG endonuclease"/>
    <property type="match status" value="1"/>
</dbReference>
<keyword evidence="5" id="KW-1185">Reference proteome</keyword>
<dbReference type="CDD" id="cd10456">
    <property type="entry name" value="GIY-YIG_UPF0213"/>
    <property type="match status" value="1"/>
</dbReference>
<dbReference type="EMBL" id="CP043504">
    <property type="protein sequence ID" value="QEO10613.1"/>
    <property type="molecule type" value="Genomic_DNA"/>
</dbReference>
<dbReference type="Pfam" id="PF01541">
    <property type="entry name" value="GIY-YIG"/>
    <property type="match status" value="1"/>
</dbReference>
<dbReference type="PROSITE" id="PS50164">
    <property type="entry name" value="GIY_YIG"/>
    <property type="match status" value="1"/>
</dbReference>
<evidence type="ECO:0000256" key="2">
    <source>
        <dbReference type="SAM" id="MobiDB-lite"/>
    </source>
</evidence>
<dbReference type="KEGG" id="lyk:FLP23_11730"/>
<name>A0A5C1Y957_9MICO</name>
<sequence length="116" mass="13393">MPWVYILRCSDGSFYVGSTTHLEFRLWQHQHGEGAEYTKRRLPVELAFAHETETVGEAFGLEKQLQGWGRAKREALIRGDFAALPGLAHRRRPRTTEVIEERRPKGDASRDHRPDP</sequence>
<evidence type="ECO:0000313" key="5">
    <source>
        <dbReference type="Proteomes" id="UP000322159"/>
    </source>
</evidence>
<feature type="domain" description="GIY-YIG" evidence="3">
    <location>
        <begin position="1"/>
        <end position="75"/>
    </location>
</feature>
<protein>
    <submittedName>
        <fullName evidence="4">GIY-YIG nuclease family protein</fullName>
    </submittedName>
</protein>